<dbReference type="SUPFAM" id="SSF55874">
    <property type="entry name" value="ATPase domain of HSP90 chaperone/DNA topoisomerase II/histidine kinase"/>
    <property type="match status" value="1"/>
</dbReference>
<dbReference type="OrthoDB" id="1778336at2"/>
<dbReference type="Pfam" id="PF14213">
    <property type="entry name" value="DUF4325"/>
    <property type="match status" value="1"/>
</dbReference>
<accession>A0A2M8RXZ7</accession>
<organism evidence="2 3">
    <name type="scientific">Caviibacterium pharyngocola</name>
    <dbReference type="NCBI Taxonomy" id="28159"/>
    <lineage>
        <taxon>Bacteria</taxon>
        <taxon>Pseudomonadati</taxon>
        <taxon>Pseudomonadota</taxon>
        <taxon>Gammaproteobacteria</taxon>
        <taxon>Pasteurellales</taxon>
        <taxon>Pasteurellaceae</taxon>
        <taxon>Caviibacterium</taxon>
    </lineage>
</organism>
<sequence length="345" mass="39303">MLQLLLIKGVAMNKEMLALLQLIKQCPTGTSEAVANELAITRQSASRKLSSLKSLGLIQSQGSGRSTRYELVKKHHHFDYALNAQLNEDTAYRQTLLPLIKGFAPNVVQVFQYGFTEMFNNAIDHSEGSVISVDIWQSPLSTEVHITDNGVGIFEKIQQKFELADIRQSIFELSKGKLTTDADNHTGEGIFFSSKIFDFFCISSKGWAFVHNHDLIDIMYEQDIEYVDGTKVMFELPNNSNKTTKEVFDQFSDPNEYTFFKTVVPIHLAKYEGEFLISRSQAKRLTARFERFEKVILDFKDVTSIGQGFADELFRVYQTAHPNIELYSINANEEVQQMINRIIPV</sequence>
<dbReference type="SUPFAM" id="SSF46785">
    <property type="entry name" value="Winged helix' DNA-binding domain"/>
    <property type="match status" value="1"/>
</dbReference>
<dbReference type="InterPro" id="IPR036890">
    <property type="entry name" value="HATPase_C_sf"/>
</dbReference>
<dbReference type="EMBL" id="PHGZ01000005">
    <property type="protein sequence ID" value="PJG83754.1"/>
    <property type="molecule type" value="Genomic_DNA"/>
</dbReference>
<gene>
    <name evidence="2" type="ORF">CVP04_02530</name>
</gene>
<dbReference type="InterPro" id="IPR036388">
    <property type="entry name" value="WH-like_DNA-bd_sf"/>
</dbReference>
<proteinExistence type="predicted"/>
<reference evidence="2 3" key="1">
    <citation type="submission" date="2017-11" db="EMBL/GenBank/DDBJ databases">
        <title>Reclassification of Bisgaard taxon 5 as Caviibacterium pharyngocola gen. nov., sp. nov.</title>
        <authorList>
            <person name="Christensen H."/>
        </authorList>
    </citation>
    <scope>NUCLEOTIDE SEQUENCE [LARGE SCALE GENOMIC DNA]</scope>
    <source>
        <strain evidence="2 3">7_3</strain>
    </source>
</reference>
<dbReference type="Gene3D" id="3.30.565.10">
    <property type="entry name" value="Histidine kinase-like ATPase, C-terminal domain"/>
    <property type="match status" value="1"/>
</dbReference>
<dbReference type="GO" id="GO:0006355">
    <property type="term" value="P:regulation of DNA-templated transcription"/>
    <property type="evidence" value="ECO:0007669"/>
    <property type="project" value="UniProtKB-ARBA"/>
</dbReference>
<protein>
    <submittedName>
        <fullName evidence="2">ArsR family transcriptional regulator</fullName>
    </submittedName>
</protein>
<name>A0A2M8RXZ7_9PAST</name>
<keyword evidence="3" id="KW-1185">Reference proteome</keyword>
<dbReference type="Proteomes" id="UP000230282">
    <property type="component" value="Unassembled WGS sequence"/>
</dbReference>
<comment type="caution">
    <text evidence="2">The sequence shown here is derived from an EMBL/GenBank/DDBJ whole genome shotgun (WGS) entry which is preliminary data.</text>
</comment>
<dbReference type="InterPro" id="IPR025474">
    <property type="entry name" value="DUF4325"/>
</dbReference>
<evidence type="ECO:0000313" key="3">
    <source>
        <dbReference type="Proteomes" id="UP000230282"/>
    </source>
</evidence>
<dbReference type="Gene3D" id="1.10.10.10">
    <property type="entry name" value="Winged helix-like DNA-binding domain superfamily/Winged helix DNA-binding domain"/>
    <property type="match status" value="1"/>
</dbReference>
<dbReference type="InterPro" id="IPR036390">
    <property type="entry name" value="WH_DNA-bd_sf"/>
</dbReference>
<evidence type="ECO:0000259" key="1">
    <source>
        <dbReference type="Pfam" id="PF14213"/>
    </source>
</evidence>
<dbReference type="CDD" id="cd00090">
    <property type="entry name" value="HTH_ARSR"/>
    <property type="match status" value="1"/>
</dbReference>
<dbReference type="AlphaFoldDB" id="A0A2M8RXZ7"/>
<feature type="domain" description="DUF4325" evidence="1">
    <location>
        <begin position="281"/>
        <end position="336"/>
    </location>
</feature>
<evidence type="ECO:0000313" key="2">
    <source>
        <dbReference type="EMBL" id="PJG83754.1"/>
    </source>
</evidence>
<dbReference type="InterPro" id="IPR011991">
    <property type="entry name" value="ArsR-like_HTH"/>
</dbReference>